<dbReference type="AlphaFoldDB" id="A0A1A9V8E8"/>
<dbReference type="Proteomes" id="UP000078200">
    <property type="component" value="Unassembled WGS sequence"/>
</dbReference>
<sequence>MTSEALNATFISRISLMWCSPISTCGTALLKPYTLMLFNAEGLSLLSLKIFGGISKLERRRLKHILIFRCLHSQRANSDISVKIFIHPTTNRYYQPIQRVLEVNNM</sequence>
<reference evidence="1" key="1">
    <citation type="submission" date="2020-05" db="UniProtKB">
        <authorList>
            <consortium name="EnsemblMetazoa"/>
        </authorList>
    </citation>
    <scope>IDENTIFICATION</scope>
    <source>
        <strain evidence="1">TTRI</strain>
    </source>
</reference>
<name>A0A1A9V8E8_GLOAU</name>
<evidence type="ECO:0000313" key="1">
    <source>
        <dbReference type="EnsemblMetazoa" id="GAUT029144-PA"/>
    </source>
</evidence>
<accession>A0A1A9V8E8</accession>
<proteinExistence type="predicted"/>
<dbReference type="VEuPathDB" id="VectorBase:GAUT029144"/>
<protein>
    <submittedName>
        <fullName evidence="1">Uncharacterized protein</fullName>
    </submittedName>
</protein>
<organism evidence="1 2">
    <name type="scientific">Glossina austeni</name>
    <name type="common">Savannah tsetse fly</name>
    <dbReference type="NCBI Taxonomy" id="7395"/>
    <lineage>
        <taxon>Eukaryota</taxon>
        <taxon>Metazoa</taxon>
        <taxon>Ecdysozoa</taxon>
        <taxon>Arthropoda</taxon>
        <taxon>Hexapoda</taxon>
        <taxon>Insecta</taxon>
        <taxon>Pterygota</taxon>
        <taxon>Neoptera</taxon>
        <taxon>Endopterygota</taxon>
        <taxon>Diptera</taxon>
        <taxon>Brachycera</taxon>
        <taxon>Muscomorpha</taxon>
        <taxon>Hippoboscoidea</taxon>
        <taxon>Glossinidae</taxon>
        <taxon>Glossina</taxon>
    </lineage>
</organism>
<dbReference type="EnsemblMetazoa" id="GAUT029144-RA">
    <property type="protein sequence ID" value="GAUT029144-PA"/>
    <property type="gene ID" value="GAUT029144"/>
</dbReference>
<evidence type="ECO:0000313" key="2">
    <source>
        <dbReference type="Proteomes" id="UP000078200"/>
    </source>
</evidence>
<keyword evidence="2" id="KW-1185">Reference proteome</keyword>